<dbReference type="PANTHER" id="PTHR43691:SF11">
    <property type="entry name" value="FI09636P-RELATED"/>
    <property type="match status" value="1"/>
</dbReference>
<dbReference type="InterPro" id="IPR000845">
    <property type="entry name" value="Nucleoside_phosphorylase_d"/>
</dbReference>
<dbReference type="Proteomes" id="UP000002016">
    <property type="component" value="Chromosome"/>
</dbReference>
<comment type="similarity">
    <text evidence="1">Belongs to the PNP/UDP phosphorylase family.</text>
</comment>
<keyword evidence="4" id="KW-0328">Glycosyltransferase</keyword>
<comment type="catalytic activity">
    <reaction evidence="6">
        <text>uridine + phosphate = alpha-D-ribose 1-phosphate + uracil</text>
        <dbReference type="Rhea" id="RHEA:24388"/>
        <dbReference type="ChEBI" id="CHEBI:16704"/>
        <dbReference type="ChEBI" id="CHEBI:17568"/>
        <dbReference type="ChEBI" id="CHEBI:43474"/>
        <dbReference type="ChEBI" id="CHEBI:57720"/>
        <dbReference type="EC" id="2.4.2.3"/>
    </reaction>
</comment>
<dbReference type="GO" id="GO:0009164">
    <property type="term" value="P:nucleoside catabolic process"/>
    <property type="evidence" value="ECO:0007669"/>
    <property type="project" value="UniProtKB-ARBA"/>
</dbReference>
<dbReference type="GO" id="GO:0004850">
    <property type="term" value="F:uridine phosphorylase activity"/>
    <property type="evidence" value="ECO:0007669"/>
    <property type="project" value="UniProtKB-EC"/>
</dbReference>
<protein>
    <recommendedName>
        <fullName evidence="3">Uridine phosphorylase</fullName>
        <ecNumber evidence="2">2.4.2.3</ecNumber>
    </recommendedName>
</protein>
<dbReference type="AlphaFoldDB" id="A8F6W6"/>
<dbReference type="InterPro" id="IPR018016">
    <property type="entry name" value="Nucleoside_phosphorylase_CS"/>
</dbReference>
<dbReference type="InterPro" id="IPR035994">
    <property type="entry name" value="Nucleoside_phosphorylase_sf"/>
</dbReference>
<name>A8F6W6_PSELT</name>
<sequence>MSLQKHIRCKPGDVGEYVLIPGDESRAAKIAERLEDVRKISENRAYHVYTGKLRGVKVSVCSTGIGGPSASIAIEELIKIGAKTLIRVGSAGSRQSYMPIGSLVIATAAYRGEGTSHAYAPSAFPAVADLQVTSSLIKAAESLGYKYYSGIVYTRDAYYVQDEGLNKFLTDSGIVAAEQECSIAFILGTIKHVRVGAILATDSNIWLNPQPPLEEKEKLFSKAEKKAIDVALKAIDILIEEDKLAKKNL</sequence>
<dbReference type="GO" id="GO:0005829">
    <property type="term" value="C:cytosol"/>
    <property type="evidence" value="ECO:0007669"/>
    <property type="project" value="TreeGrafter"/>
</dbReference>
<dbReference type="CDD" id="cd17767">
    <property type="entry name" value="UP_EcUdp-like"/>
    <property type="match status" value="1"/>
</dbReference>
<accession>A8F6W6</accession>
<dbReference type="RefSeq" id="WP_012003376.1">
    <property type="nucleotide sequence ID" value="NC_009828.1"/>
</dbReference>
<dbReference type="KEGG" id="tle:Tlet_1343"/>
<reference evidence="8 9" key="2">
    <citation type="journal article" date="2009" name="Proc. Natl. Acad. Sci. U.S.A.">
        <title>On the chimeric nature, thermophilic origin, and phylogenetic placement of the Thermotogales.</title>
        <authorList>
            <person name="Zhaxybayeva O."/>
            <person name="Swithers K.S."/>
            <person name="Lapierre P."/>
            <person name="Fournier G.P."/>
            <person name="Bickhart D.M."/>
            <person name="DeBoy R.T."/>
            <person name="Nelson K.E."/>
            <person name="Nesbo C.L."/>
            <person name="Doolittle W.F."/>
            <person name="Gogarten J.P."/>
            <person name="Noll K.M."/>
        </authorList>
    </citation>
    <scope>NUCLEOTIDE SEQUENCE [LARGE SCALE GENOMIC DNA]</scope>
    <source>
        <strain evidence="9">ATCC BAA-301 / DSM 14385 / NBRC 107922 / TMO</strain>
    </source>
</reference>
<dbReference type="OrthoDB" id="9772602at2"/>
<dbReference type="PANTHER" id="PTHR43691">
    <property type="entry name" value="URIDINE PHOSPHORYLASE"/>
    <property type="match status" value="1"/>
</dbReference>
<evidence type="ECO:0000256" key="5">
    <source>
        <dbReference type="ARBA" id="ARBA00022679"/>
    </source>
</evidence>
<evidence type="ECO:0000259" key="7">
    <source>
        <dbReference type="Pfam" id="PF01048"/>
    </source>
</evidence>
<dbReference type="HOGENOM" id="CLU_068457_0_0_0"/>
<evidence type="ECO:0000256" key="2">
    <source>
        <dbReference type="ARBA" id="ARBA00011888"/>
    </source>
</evidence>
<evidence type="ECO:0000256" key="3">
    <source>
        <dbReference type="ARBA" id="ARBA00021980"/>
    </source>
</evidence>
<evidence type="ECO:0000256" key="6">
    <source>
        <dbReference type="ARBA" id="ARBA00048447"/>
    </source>
</evidence>
<dbReference type="EC" id="2.4.2.3" evidence="2"/>
<evidence type="ECO:0000313" key="8">
    <source>
        <dbReference type="EMBL" id="ABV33900.1"/>
    </source>
</evidence>
<dbReference type="Gene3D" id="3.40.50.1580">
    <property type="entry name" value="Nucleoside phosphorylase domain"/>
    <property type="match status" value="1"/>
</dbReference>
<keyword evidence="9" id="KW-1185">Reference proteome</keyword>
<dbReference type="EMBL" id="CP000812">
    <property type="protein sequence ID" value="ABV33900.1"/>
    <property type="molecule type" value="Genomic_DNA"/>
</dbReference>
<dbReference type="Pfam" id="PF01048">
    <property type="entry name" value="PNP_UDP_1"/>
    <property type="match status" value="1"/>
</dbReference>
<dbReference type="STRING" id="416591.Tlet_1343"/>
<feature type="domain" description="Nucleoside phosphorylase" evidence="7">
    <location>
        <begin position="17"/>
        <end position="235"/>
    </location>
</feature>
<reference evidence="8 9" key="1">
    <citation type="submission" date="2007-08" db="EMBL/GenBank/DDBJ databases">
        <title>Complete sequence of Thermotoga lettingae TMO.</title>
        <authorList>
            <consortium name="US DOE Joint Genome Institute"/>
            <person name="Copeland A."/>
            <person name="Lucas S."/>
            <person name="Lapidus A."/>
            <person name="Barry K."/>
            <person name="Glavina del Rio T."/>
            <person name="Dalin E."/>
            <person name="Tice H."/>
            <person name="Pitluck S."/>
            <person name="Foster B."/>
            <person name="Bruce D."/>
            <person name="Schmutz J."/>
            <person name="Larimer F."/>
            <person name="Land M."/>
            <person name="Hauser L."/>
            <person name="Kyrpides N."/>
            <person name="Mikhailova N."/>
            <person name="Nelson K."/>
            <person name="Gogarten J.P."/>
            <person name="Noll K."/>
            <person name="Richardson P."/>
        </authorList>
    </citation>
    <scope>NUCLEOTIDE SEQUENCE [LARGE SCALE GENOMIC DNA]</scope>
    <source>
        <strain evidence="9">ATCC BAA-301 / DSM 14385 / NBRC 107922 / TMO</strain>
    </source>
</reference>
<organism evidence="8 9">
    <name type="scientific">Pseudothermotoga lettingae (strain ATCC BAA-301 / DSM 14385 / NBRC 107922 / TMO)</name>
    <name type="common">Thermotoga lettingae</name>
    <dbReference type="NCBI Taxonomy" id="416591"/>
    <lineage>
        <taxon>Bacteria</taxon>
        <taxon>Thermotogati</taxon>
        <taxon>Thermotogota</taxon>
        <taxon>Thermotogae</taxon>
        <taxon>Thermotogales</taxon>
        <taxon>Thermotogaceae</taxon>
        <taxon>Pseudothermotoga</taxon>
    </lineage>
</organism>
<dbReference type="eggNOG" id="COG2820">
    <property type="taxonomic scope" value="Bacteria"/>
</dbReference>
<proteinExistence type="inferred from homology"/>
<evidence type="ECO:0000256" key="1">
    <source>
        <dbReference type="ARBA" id="ARBA00010456"/>
    </source>
</evidence>
<dbReference type="PROSITE" id="PS01232">
    <property type="entry name" value="PNP_UDP_1"/>
    <property type="match status" value="1"/>
</dbReference>
<keyword evidence="5" id="KW-0808">Transferase</keyword>
<evidence type="ECO:0000256" key="4">
    <source>
        <dbReference type="ARBA" id="ARBA00022676"/>
    </source>
</evidence>
<gene>
    <name evidence="8" type="ordered locus">Tlet_1343</name>
</gene>
<evidence type="ECO:0000313" key="9">
    <source>
        <dbReference type="Proteomes" id="UP000002016"/>
    </source>
</evidence>
<dbReference type="SUPFAM" id="SSF53167">
    <property type="entry name" value="Purine and uridine phosphorylases"/>
    <property type="match status" value="1"/>
</dbReference>